<dbReference type="EMBL" id="BASM01000042">
    <property type="protein sequence ID" value="GAD28085.1"/>
    <property type="molecule type" value="Genomic_DNA"/>
</dbReference>
<protein>
    <submittedName>
        <fullName evidence="2">Uncharacterized protein</fullName>
    </submittedName>
</protein>
<evidence type="ECO:0000256" key="1">
    <source>
        <dbReference type="SAM" id="MobiDB-lite"/>
    </source>
</evidence>
<keyword evidence="3" id="KW-1185">Reference proteome</keyword>
<feature type="compositionally biased region" description="Low complexity" evidence="1">
    <location>
        <begin position="37"/>
        <end position="55"/>
    </location>
</feature>
<dbReference type="Proteomes" id="UP000018209">
    <property type="component" value="Unassembled WGS sequence"/>
</dbReference>
<evidence type="ECO:0000313" key="3">
    <source>
        <dbReference type="Proteomes" id="UP000018209"/>
    </source>
</evidence>
<organism evidence="2 3">
    <name type="scientific">Gluconobacter thailandicus NBRC 3257</name>
    <dbReference type="NCBI Taxonomy" id="1381097"/>
    <lineage>
        <taxon>Bacteria</taxon>
        <taxon>Pseudomonadati</taxon>
        <taxon>Pseudomonadota</taxon>
        <taxon>Alphaproteobacteria</taxon>
        <taxon>Acetobacterales</taxon>
        <taxon>Acetobacteraceae</taxon>
        <taxon>Gluconobacter</taxon>
    </lineage>
</organism>
<sequence length="181" mass="19388">MAPAIREVPGAHERRPASTPHTTSGRDASLPPRRMARTATSRASARAGRRLLLARNRPHSGQETPGTTDLRRVGADATRPRAKPVVVARAHGRRSIRNCHKQTGVPRKIGRKLTSPPVAAPYPLKGGATQNNVQTRACPADRTHGVPSALILRSLFCPLSASPPPALHIVIMAAIPRRHAS</sequence>
<feature type="region of interest" description="Disordered" evidence="1">
    <location>
        <begin position="1"/>
        <end position="82"/>
    </location>
</feature>
<accession>A0ABQ0J0V7</accession>
<proteinExistence type="predicted"/>
<name>A0ABQ0J0V7_GLUTH</name>
<evidence type="ECO:0000313" key="2">
    <source>
        <dbReference type="EMBL" id="GAD28085.1"/>
    </source>
</evidence>
<gene>
    <name evidence="2" type="ORF">NBRC3257_3084</name>
</gene>
<reference evidence="2 3" key="1">
    <citation type="submission" date="2013-08" db="EMBL/GenBank/DDBJ databases">
        <title>Gluconobacter thailandicus NBRC 3257 whole genome sequence.</title>
        <authorList>
            <person name="Matsutani M."/>
            <person name="Yakushi T."/>
            <person name="Matsushita K."/>
        </authorList>
    </citation>
    <scope>NUCLEOTIDE SEQUENCE [LARGE SCALE GENOMIC DNA]</scope>
    <source>
        <strain evidence="2 3">NBRC 3257</strain>
    </source>
</reference>
<feature type="region of interest" description="Disordered" evidence="1">
    <location>
        <begin position="104"/>
        <end position="130"/>
    </location>
</feature>
<comment type="caution">
    <text evidence="2">The sequence shown here is derived from an EMBL/GenBank/DDBJ whole genome shotgun (WGS) entry which is preliminary data.</text>
</comment>